<dbReference type="InterPro" id="IPR009288">
    <property type="entry name" value="AIG2-like_dom"/>
</dbReference>
<evidence type="ECO:0000313" key="7">
    <source>
        <dbReference type="Proteomes" id="UP001307849"/>
    </source>
</evidence>
<accession>A0AAN8RLZ0</accession>
<dbReference type="SUPFAM" id="SSF110857">
    <property type="entry name" value="Gamma-glutamyl cyclotransferase-like"/>
    <property type="match status" value="1"/>
</dbReference>
<feature type="active site" description="Proton acceptor" evidence="3">
    <location>
        <position position="99"/>
    </location>
</feature>
<dbReference type="Proteomes" id="UP001307849">
    <property type="component" value="Unassembled WGS sequence"/>
</dbReference>
<dbReference type="AlphaFoldDB" id="A0AAN8RLZ0"/>
<evidence type="ECO:0000256" key="3">
    <source>
        <dbReference type="PIRSR" id="PIRSR617939-1"/>
    </source>
</evidence>
<dbReference type="PANTHER" id="PTHR12935">
    <property type="entry name" value="GAMMA-GLUTAMYLCYCLOTRANSFERASE"/>
    <property type="match status" value="1"/>
</dbReference>
<protein>
    <recommendedName>
        <fullName evidence="1">gamma-glutamylcyclotransferase</fullName>
        <ecNumber evidence="1">4.3.2.9</ecNumber>
    </recommendedName>
</protein>
<dbReference type="EC" id="4.3.2.9" evidence="1"/>
<dbReference type="InterPro" id="IPR036568">
    <property type="entry name" value="GGCT-like_sf"/>
</dbReference>
<reference evidence="6 7" key="1">
    <citation type="submission" date="2019-10" db="EMBL/GenBank/DDBJ databases">
        <authorList>
            <person name="Palmer J.M."/>
        </authorList>
    </citation>
    <scope>NUCLEOTIDE SEQUENCE [LARGE SCALE GENOMIC DNA]</scope>
    <source>
        <strain evidence="6 7">TWF506</strain>
    </source>
</reference>
<dbReference type="InterPro" id="IPR017939">
    <property type="entry name" value="G-Glutamylcylcotransferase"/>
</dbReference>
<evidence type="ECO:0000259" key="5">
    <source>
        <dbReference type="Pfam" id="PF06094"/>
    </source>
</evidence>
<dbReference type="CDD" id="cd06661">
    <property type="entry name" value="GGCT_like"/>
    <property type="match status" value="1"/>
</dbReference>
<gene>
    <name evidence="6" type="ORF">TWF506_008941</name>
</gene>
<evidence type="ECO:0000313" key="6">
    <source>
        <dbReference type="EMBL" id="KAK6512774.1"/>
    </source>
</evidence>
<proteinExistence type="predicted"/>
<dbReference type="InterPro" id="IPR013024">
    <property type="entry name" value="GGCT-like"/>
</dbReference>
<keyword evidence="7" id="KW-1185">Reference proteome</keyword>
<dbReference type="Gene3D" id="3.10.490.10">
    <property type="entry name" value="Gamma-glutamyl cyclotransferase-like"/>
    <property type="match status" value="1"/>
</dbReference>
<dbReference type="PANTHER" id="PTHR12935:SF0">
    <property type="entry name" value="GAMMA-GLUTAMYLCYCLOTRANSFERASE"/>
    <property type="match status" value="1"/>
</dbReference>
<evidence type="ECO:0000256" key="1">
    <source>
        <dbReference type="ARBA" id="ARBA00012346"/>
    </source>
</evidence>
<organism evidence="6 7">
    <name type="scientific">Arthrobotrys conoides</name>
    <dbReference type="NCBI Taxonomy" id="74498"/>
    <lineage>
        <taxon>Eukaryota</taxon>
        <taxon>Fungi</taxon>
        <taxon>Dikarya</taxon>
        <taxon>Ascomycota</taxon>
        <taxon>Pezizomycotina</taxon>
        <taxon>Orbiliomycetes</taxon>
        <taxon>Orbiliales</taxon>
        <taxon>Orbiliaceae</taxon>
        <taxon>Arthrobotrys</taxon>
    </lineage>
</organism>
<evidence type="ECO:0000256" key="2">
    <source>
        <dbReference type="ARBA" id="ARBA00023239"/>
    </source>
</evidence>
<dbReference type="GO" id="GO:0003839">
    <property type="term" value="F:gamma-glutamylcyclotransferase activity"/>
    <property type="evidence" value="ECO:0007669"/>
    <property type="project" value="UniProtKB-EC"/>
</dbReference>
<evidence type="ECO:0000256" key="4">
    <source>
        <dbReference type="PIRSR" id="PIRSR617939-2"/>
    </source>
</evidence>
<feature type="binding site" evidence="4">
    <location>
        <begin position="26"/>
        <end position="31"/>
    </location>
    <ligand>
        <name>substrate</name>
    </ligand>
</feature>
<dbReference type="Pfam" id="PF06094">
    <property type="entry name" value="GGACT"/>
    <property type="match status" value="1"/>
</dbReference>
<name>A0AAN8RLZ0_9PEZI</name>
<comment type="caution">
    <text evidence="6">The sequence shown here is derived from an EMBL/GenBank/DDBJ whole genome shotgun (WGS) entry which is preliminary data.</text>
</comment>
<sequence>MDGVFQSSPPRPDSPAYQAHTGETLYFAYGSNLSFDQMAKRCPQSCYIGRARLHGYQFQINERGYANVVKAKRQRSGLFVEGLCYRLQREDEGRLDRAEGVPIAYIKEEKEIEFFPAQAALLGRTATDLVQYPTPINQDRQQAQNGEGEAALAMVYLSTKYVTPGLPWDEYITRMEQGLHQALQLGVSPEYIENEVRPFLKIGKGDRADKGPTRIISLASSVNRKSHGEPGLHRGSGH</sequence>
<dbReference type="EMBL" id="JAVHJM010000006">
    <property type="protein sequence ID" value="KAK6512774.1"/>
    <property type="molecule type" value="Genomic_DNA"/>
</dbReference>
<keyword evidence="2" id="KW-0456">Lyase</keyword>
<feature type="domain" description="Gamma-glutamylcyclotransferase AIG2-like" evidence="5">
    <location>
        <begin position="26"/>
        <end position="116"/>
    </location>
</feature>